<protein>
    <submittedName>
        <fullName evidence="2">Uncharacterized protein</fullName>
    </submittedName>
</protein>
<gene>
    <name evidence="2" type="ORF">AVDCRST_MAG11-4174</name>
</gene>
<feature type="non-terminal residue" evidence="2">
    <location>
        <position position="245"/>
    </location>
</feature>
<feature type="region of interest" description="Disordered" evidence="1">
    <location>
        <begin position="39"/>
        <end position="245"/>
    </location>
</feature>
<feature type="compositionally biased region" description="Basic residues" evidence="1">
    <location>
        <begin position="96"/>
        <end position="109"/>
    </location>
</feature>
<feature type="compositionally biased region" description="Low complexity" evidence="1">
    <location>
        <begin position="190"/>
        <end position="200"/>
    </location>
</feature>
<proteinExistence type="predicted"/>
<reference evidence="2" key="1">
    <citation type="submission" date="2020-02" db="EMBL/GenBank/DDBJ databases">
        <authorList>
            <person name="Meier V. D."/>
        </authorList>
    </citation>
    <scope>NUCLEOTIDE SEQUENCE</scope>
    <source>
        <strain evidence="2">AVDCRST_MAG11</strain>
    </source>
</reference>
<feature type="compositionally biased region" description="Basic and acidic residues" evidence="1">
    <location>
        <begin position="157"/>
        <end position="175"/>
    </location>
</feature>
<organism evidence="2">
    <name type="scientific">uncultured Gemmatimonadaceae bacterium</name>
    <dbReference type="NCBI Taxonomy" id="246130"/>
    <lineage>
        <taxon>Bacteria</taxon>
        <taxon>Pseudomonadati</taxon>
        <taxon>Gemmatimonadota</taxon>
        <taxon>Gemmatimonadia</taxon>
        <taxon>Gemmatimonadales</taxon>
        <taxon>Gemmatimonadaceae</taxon>
        <taxon>environmental samples</taxon>
    </lineage>
</organism>
<name>A0A6J4MM85_9BACT</name>
<dbReference type="AlphaFoldDB" id="A0A6J4MM85"/>
<feature type="region of interest" description="Disordered" evidence="1">
    <location>
        <begin position="1"/>
        <end position="20"/>
    </location>
</feature>
<dbReference type="EMBL" id="CADCTU010000891">
    <property type="protein sequence ID" value="CAA9361828.1"/>
    <property type="molecule type" value="Genomic_DNA"/>
</dbReference>
<accession>A0A6J4MM85</accession>
<evidence type="ECO:0000256" key="1">
    <source>
        <dbReference type="SAM" id="MobiDB-lite"/>
    </source>
</evidence>
<feature type="non-terminal residue" evidence="2">
    <location>
        <position position="1"/>
    </location>
</feature>
<sequence length="245" mass="25919">DHQARLGTPRVAGQAAGRVPARVHQHLGRAAARIGAVRHRAPGGRLHVPPRAVDGAGVRARDPSAQVPDGGGRARPQRDLPHRAAAGAGGRGGDRRAHRQLLHVHRLQHGPRATRADARGGHRGGGGGGRRRHRTRRACLTHLPSEHRARAARRRTPRDPDRLADRGPGRDRARPSAEGGVPPLHDGAPLRRAAPRGPAAPRHHGVPRPAGDGRAQRGDPRPPAHVGRGAPGGDRDRAPPRAQAM</sequence>
<feature type="compositionally biased region" description="Basic residues" evidence="1">
    <location>
        <begin position="129"/>
        <end position="139"/>
    </location>
</feature>
<evidence type="ECO:0000313" key="2">
    <source>
        <dbReference type="EMBL" id="CAA9361828.1"/>
    </source>
</evidence>